<name>A0A1R4HF51_9GAMM</name>
<evidence type="ECO:0000313" key="1">
    <source>
        <dbReference type="EMBL" id="SJM94827.1"/>
    </source>
</evidence>
<keyword evidence="2" id="KW-1185">Reference proteome</keyword>
<dbReference type="OrthoDB" id="8547320at2"/>
<reference evidence="2" key="1">
    <citation type="submission" date="2017-02" db="EMBL/GenBank/DDBJ databases">
        <authorList>
            <person name="Daims H."/>
        </authorList>
    </citation>
    <scope>NUCLEOTIDE SEQUENCE [LARGE SCALE GENOMIC DNA]</scope>
</reference>
<dbReference type="AlphaFoldDB" id="A0A1R4HF51"/>
<accession>A0A1R4HF51</accession>
<dbReference type="RefSeq" id="WP_087147953.1">
    <property type="nucleotide sequence ID" value="NZ_FUKJ01000368.1"/>
</dbReference>
<dbReference type="Proteomes" id="UP000195442">
    <property type="component" value="Unassembled WGS sequence"/>
</dbReference>
<evidence type="ECO:0000313" key="2">
    <source>
        <dbReference type="Proteomes" id="UP000195442"/>
    </source>
</evidence>
<gene>
    <name evidence="1" type="ORF">CRENPOLYSF2_430005</name>
</gene>
<sequence>MIDRPKQVVALMEKMKAHLPIPAKPTDVLINSSVNISPSAEIEITDVMYLGDEGGICCALTISGQEENAVVVSLTHLRIQSNNPLSSDIRAYQALRIKKLARKH</sequence>
<protein>
    <submittedName>
        <fullName evidence="1">Uncharacterized protein</fullName>
    </submittedName>
</protein>
<proteinExistence type="predicted"/>
<dbReference type="EMBL" id="FUKJ01000368">
    <property type="protein sequence ID" value="SJM94827.1"/>
    <property type="molecule type" value="Genomic_DNA"/>
</dbReference>
<organism evidence="1 2">
    <name type="scientific">Crenothrix polyspora</name>
    <dbReference type="NCBI Taxonomy" id="360316"/>
    <lineage>
        <taxon>Bacteria</taxon>
        <taxon>Pseudomonadati</taxon>
        <taxon>Pseudomonadota</taxon>
        <taxon>Gammaproteobacteria</taxon>
        <taxon>Methylococcales</taxon>
        <taxon>Crenotrichaceae</taxon>
        <taxon>Crenothrix</taxon>
    </lineage>
</organism>